<evidence type="ECO:0000313" key="2">
    <source>
        <dbReference type="EMBL" id="GDY65745.1"/>
    </source>
</evidence>
<evidence type="ECO:0000256" key="1">
    <source>
        <dbReference type="SAM" id="MobiDB-lite"/>
    </source>
</evidence>
<evidence type="ECO:0000313" key="4">
    <source>
        <dbReference type="Proteomes" id="UP000299211"/>
    </source>
</evidence>
<feature type="region of interest" description="Disordered" evidence="1">
    <location>
        <begin position="45"/>
        <end position="68"/>
    </location>
</feature>
<sequence>MGGAGRDSIVTWARPEWPHAVYRDARDGGRLPSMGALRLIWRRPLRQRPLTQRPGGRRSRGQRPPGRRLAAAAGLAVVAMGGAVACQPGDLSTAAVAYTTDRTATTELERQHVNVRWLSCTATYGNGNKAYTPGKSSSPTASTNTVATVDCRGQTSDGKKITVKGKVTRAVDGKCVRGNLTATVGGKEWFHVNGLGNCDAASTPTYTPPVTYRPSPGQPGPTVTVTRTIWCQGDPTCWPVQGK</sequence>
<dbReference type="Proteomes" id="UP000302139">
    <property type="component" value="Unassembled WGS sequence"/>
</dbReference>
<dbReference type="STRING" id="33903.AQJ43_23450"/>
<name>A0A4D4MSD1_STRAX</name>
<dbReference type="AlphaFoldDB" id="A0A4D4MSD1"/>
<proteinExistence type="predicted"/>
<comment type="caution">
    <text evidence="3">The sequence shown here is derived from an EMBL/GenBank/DDBJ whole genome shotgun (WGS) entry which is preliminary data.</text>
</comment>
<protein>
    <submittedName>
        <fullName evidence="3">Uncharacterized protein</fullName>
    </submittedName>
</protein>
<reference evidence="3 4" key="1">
    <citation type="submission" date="2019-04" db="EMBL/GenBank/DDBJ databases">
        <title>Draft genome sequences of Streptomyces avermitilis ATCC 31267.</title>
        <authorList>
            <person name="Komaki H."/>
            <person name="Tamura T."/>
            <person name="Hosoyama A."/>
        </authorList>
    </citation>
    <scope>NUCLEOTIDE SEQUENCE [LARGE SCALE GENOMIC DNA]</scope>
    <source>
        <strain evidence="3 4">ATCC 31267</strain>
    </source>
</reference>
<accession>A0A4D4MSD1</accession>
<evidence type="ECO:0000313" key="3">
    <source>
        <dbReference type="EMBL" id="GDY74037.1"/>
    </source>
</evidence>
<organism evidence="3 4">
    <name type="scientific">Streptomyces avermitilis</name>
    <dbReference type="NCBI Taxonomy" id="33903"/>
    <lineage>
        <taxon>Bacteria</taxon>
        <taxon>Bacillati</taxon>
        <taxon>Actinomycetota</taxon>
        <taxon>Actinomycetes</taxon>
        <taxon>Kitasatosporales</taxon>
        <taxon>Streptomycetaceae</taxon>
        <taxon>Streptomyces</taxon>
    </lineage>
</organism>
<dbReference type="EMBL" id="BJHY01000001">
    <property type="protein sequence ID" value="GDY74037.1"/>
    <property type="molecule type" value="Genomic_DNA"/>
</dbReference>
<gene>
    <name evidence="2" type="ORF">SAV14893_051380</name>
    <name evidence="3" type="ORF">SAV31267_035220</name>
</gene>
<reference evidence="2 5" key="2">
    <citation type="submission" date="2019-04" db="EMBL/GenBank/DDBJ databases">
        <title>Draft genome sequences of Streptomyces avermitilis NBRC 14893.</title>
        <authorList>
            <person name="Komaki H."/>
            <person name="Tamura T."/>
            <person name="Hosoyama A."/>
        </authorList>
    </citation>
    <scope>NUCLEOTIDE SEQUENCE [LARGE SCALE GENOMIC DNA]</scope>
    <source>
        <strain evidence="2 5">NBRC 14893</strain>
    </source>
</reference>
<dbReference type="Proteomes" id="UP000299211">
    <property type="component" value="Unassembled WGS sequence"/>
</dbReference>
<evidence type="ECO:0000313" key="5">
    <source>
        <dbReference type="Proteomes" id="UP000302139"/>
    </source>
</evidence>
<dbReference type="EMBL" id="BJHX01000001">
    <property type="protein sequence ID" value="GDY65745.1"/>
    <property type="molecule type" value="Genomic_DNA"/>
</dbReference>